<proteinExistence type="predicted"/>
<protein>
    <submittedName>
        <fullName evidence="2">Uncharacterized protein</fullName>
    </submittedName>
</protein>
<dbReference type="EMBL" id="CZQE01000047">
    <property type="protein sequence ID" value="CUS43400.1"/>
    <property type="molecule type" value="Genomic_DNA"/>
</dbReference>
<dbReference type="AlphaFoldDB" id="A0A160TFC9"/>
<gene>
    <name evidence="2" type="ORF">MGWOODY_Smn2587</name>
</gene>
<sequence>MESLFAGLDDDRQQCPELGDEADQPLILRRLQRETEGVRAVDPPPLPRQRRRAEDVHLDVEPDGPGFRDIGLEPDHHRRVAPAALEDTGKQRDAMVAGQPLVALAKGVGRCAQFREKLPRLVGTAHAEQHARANELELVAQPRQVAPVRRLAAALENLFGLHQVAGAHREPGLSGIGCHEHLVPALGRLDHGKSGFEQLGRRRQIAREIEGIGKQRDRHRDLGAAFAELALRMLEASAEEQFRLAPPAGAHVGEAQILIGIDLEQRKLVEAGKLQHLLAMHPAPEIVAPIEAGKAAEMMEQHPQGGVMRLIGKLAFEEGRIIGREGPVLVDARDEIVADHLAGKARISGLHRAQWPRLDQRVEQRPRLDQPAMLRGIIGLAERHAREIAGRRLVDVVEMAQQRQPAADRHAPAACRLDDAERRLSIGDARRMGERLRHQVLRGKPGRSAAVQFVEPRLAAPRERIVEELAQQRMESIPHALIVQRREKQVLPAHLVKHQRAVVAARDRIAQPVADPLGDRGFEQELLRVCRQAGKDLLGEIIGQVGRAPGQVFERVDLVATRQPQAQQLERRRPALGPFDQFAPVNLARLLAEEGKRLAVGKADVALLKQQQLAAHP</sequence>
<name>A0A160TFC9_9ZZZZ</name>
<feature type="region of interest" description="Disordered" evidence="1">
    <location>
        <begin position="1"/>
        <end position="53"/>
    </location>
</feature>
<accession>A0A160TFC9</accession>
<organism evidence="2">
    <name type="scientific">hydrothermal vent metagenome</name>
    <dbReference type="NCBI Taxonomy" id="652676"/>
    <lineage>
        <taxon>unclassified sequences</taxon>
        <taxon>metagenomes</taxon>
        <taxon>ecological metagenomes</taxon>
    </lineage>
</organism>
<reference evidence="2" key="1">
    <citation type="submission" date="2015-10" db="EMBL/GenBank/DDBJ databases">
        <authorList>
            <person name="Gilbert D.G."/>
        </authorList>
    </citation>
    <scope>NUCLEOTIDE SEQUENCE</scope>
</reference>
<evidence type="ECO:0000256" key="1">
    <source>
        <dbReference type="SAM" id="MobiDB-lite"/>
    </source>
</evidence>
<evidence type="ECO:0000313" key="2">
    <source>
        <dbReference type="EMBL" id="CUS43400.1"/>
    </source>
</evidence>